<dbReference type="EMBL" id="CADEBC010000561">
    <property type="protein sequence ID" value="CAB3253963.1"/>
    <property type="molecule type" value="Genomic_DNA"/>
</dbReference>
<accession>A0A8S1AW63</accession>
<proteinExistence type="predicted"/>
<keyword evidence="1" id="KW-0472">Membrane</keyword>
<sequence>MAMLQEACCLEEQLQGDVKEQGPSLGRTAAAEICAGIVLNCVPLIVFFFISFTTIVSEVHTMSQNCKSSYATATTRDANNNTLYHGGPGQGYGGRGYTPPSVTSNGKYQQMTTKVLFGNRHLDIGAEYVIRQYWKLRSDLERQIYCP</sequence>
<evidence type="ECO:0000313" key="2">
    <source>
        <dbReference type="EMBL" id="CAB3253963.1"/>
    </source>
</evidence>
<protein>
    <submittedName>
        <fullName evidence="2">Uncharacterized protein</fullName>
    </submittedName>
</protein>
<evidence type="ECO:0000313" key="3">
    <source>
        <dbReference type="Proteomes" id="UP000494106"/>
    </source>
</evidence>
<dbReference type="AlphaFoldDB" id="A0A8S1AW63"/>
<dbReference type="Proteomes" id="UP000494106">
    <property type="component" value="Unassembled WGS sequence"/>
</dbReference>
<keyword evidence="3" id="KW-1185">Reference proteome</keyword>
<name>A0A8S1AW63_ARCPL</name>
<comment type="caution">
    <text evidence="2">The sequence shown here is derived from an EMBL/GenBank/DDBJ whole genome shotgun (WGS) entry which is preliminary data.</text>
</comment>
<keyword evidence="1" id="KW-0812">Transmembrane</keyword>
<evidence type="ECO:0000256" key="1">
    <source>
        <dbReference type="SAM" id="Phobius"/>
    </source>
</evidence>
<reference evidence="2 3" key="1">
    <citation type="submission" date="2020-04" db="EMBL/GenBank/DDBJ databases">
        <authorList>
            <person name="Wallbank WR R."/>
            <person name="Pardo Diaz C."/>
            <person name="Kozak K."/>
            <person name="Martin S."/>
            <person name="Jiggins C."/>
            <person name="Moest M."/>
            <person name="Warren A I."/>
            <person name="Byers J.R.P. K."/>
            <person name="Montejo-Kovacevich G."/>
            <person name="Yen C E."/>
        </authorList>
    </citation>
    <scope>NUCLEOTIDE SEQUENCE [LARGE SCALE GENOMIC DNA]</scope>
</reference>
<organism evidence="2 3">
    <name type="scientific">Arctia plantaginis</name>
    <name type="common">Wood tiger moth</name>
    <name type="synonym">Phalaena plantaginis</name>
    <dbReference type="NCBI Taxonomy" id="874455"/>
    <lineage>
        <taxon>Eukaryota</taxon>
        <taxon>Metazoa</taxon>
        <taxon>Ecdysozoa</taxon>
        <taxon>Arthropoda</taxon>
        <taxon>Hexapoda</taxon>
        <taxon>Insecta</taxon>
        <taxon>Pterygota</taxon>
        <taxon>Neoptera</taxon>
        <taxon>Endopterygota</taxon>
        <taxon>Lepidoptera</taxon>
        <taxon>Glossata</taxon>
        <taxon>Ditrysia</taxon>
        <taxon>Noctuoidea</taxon>
        <taxon>Erebidae</taxon>
        <taxon>Arctiinae</taxon>
        <taxon>Arctia</taxon>
    </lineage>
</organism>
<dbReference type="OrthoDB" id="7447851at2759"/>
<feature type="transmembrane region" description="Helical" evidence="1">
    <location>
        <begin position="33"/>
        <end position="56"/>
    </location>
</feature>
<gene>
    <name evidence="2" type="ORF">APLA_LOCUS14364</name>
</gene>
<keyword evidence="1" id="KW-1133">Transmembrane helix</keyword>